<dbReference type="RefSeq" id="WP_005071052.1">
    <property type="nucleotide sequence ID" value="NZ_AP022621.1"/>
</dbReference>
<name>A0A0U0ZIF6_9MYCO</name>
<proteinExistence type="predicted"/>
<keyword evidence="1" id="KW-0472">Membrane</keyword>
<evidence type="ECO:0000313" key="3">
    <source>
        <dbReference type="Proteomes" id="UP000045782"/>
    </source>
</evidence>
<dbReference type="EMBL" id="CSWP01000002">
    <property type="protein sequence ID" value="CPV40675.1"/>
    <property type="molecule type" value="Genomic_DNA"/>
</dbReference>
<accession>A0A0U0ZIF6</accession>
<evidence type="ECO:0000256" key="1">
    <source>
        <dbReference type="SAM" id="Phobius"/>
    </source>
</evidence>
<feature type="transmembrane region" description="Helical" evidence="1">
    <location>
        <begin position="60"/>
        <end position="79"/>
    </location>
</feature>
<evidence type="ECO:0000313" key="2">
    <source>
        <dbReference type="EMBL" id="CPV40675.1"/>
    </source>
</evidence>
<dbReference type="AlphaFoldDB" id="A0A0U0ZIF6"/>
<sequence length="145" mass="15546">MTPEQPRPRSVDVAFWFWVVSAAALFLNGLAGVTQRYDAVRAAARHGLTDEDVRNLVTYFRAWGALCILLAAGIAFLAGRTRQGDKRYRRALIALSVVSVLGAIVMASSGSVGPLLLIAALSLIVANVLIIRPAAQEWFDGGDHG</sequence>
<feature type="transmembrane region" description="Helical" evidence="1">
    <location>
        <begin position="91"/>
        <end position="109"/>
    </location>
</feature>
<dbReference type="Proteomes" id="UP000045782">
    <property type="component" value="Unassembled WGS sequence"/>
</dbReference>
<keyword evidence="1" id="KW-1133">Transmembrane helix</keyword>
<protein>
    <recommendedName>
        <fullName evidence="4">Transmembrane protein</fullName>
    </recommendedName>
</protein>
<feature type="transmembrane region" description="Helical" evidence="1">
    <location>
        <begin position="115"/>
        <end position="135"/>
    </location>
</feature>
<keyword evidence="1" id="KW-0812">Transmembrane</keyword>
<reference evidence="2 3" key="1">
    <citation type="submission" date="2015-03" db="EMBL/GenBank/DDBJ databases">
        <authorList>
            <person name="Murphy D."/>
        </authorList>
    </citation>
    <scope>NUCLEOTIDE SEQUENCE [LARGE SCALE GENOMIC DNA]</scope>
    <source>
        <strain evidence="2 3">PAP088</strain>
    </source>
</reference>
<gene>
    <name evidence="2" type="ORF">ERS075579_01192</name>
</gene>
<organism evidence="2 3">
    <name type="scientific">Mycobacteroides abscessus</name>
    <dbReference type="NCBI Taxonomy" id="36809"/>
    <lineage>
        <taxon>Bacteria</taxon>
        <taxon>Bacillati</taxon>
        <taxon>Actinomycetota</taxon>
        <taxon>Actinomycetes</taxon>
        <taxon>Mycobacteriales</taxon>
        <taxon>Mycobacteriaceae</taxon>
        <taxon>Mycobacteroides</taxon>
    </lineage>
</organism>
<feature type="transmembrane region" description="Helical" evidence="1">
    <location>
        <begin position="12"/>
        <end position="31"/>
    </location>
</feature>
<evidence type="ECO:0008006" key="4">
    <source>
        <dbReference type="Google" id="ProtNLM"/>
    </source>
</evidence>